<comment type="similarity">
    <text evidence="1 7">Belongs to the Fur family.</text>
</comment>
<keyword evidence="5 7" id="KW-0238">DNA-binding</keyword>
<keyword evidence="4 7" id="KW-0805">Transcription regulation</keyword>
<sequence>MTTPGFHDPVHDHERCLAEALQEAEQLCRDRGAQLTPVRRRVLELVWSEHRPQGAYELLEQLQAERGRVAPPTVYRALDFLLAQGLIHRIESLNAFVGCPRPSHVHNGQFFICEACGATAELSDPGLAERIDRSAAALGFAVNQRIVEVRGHCPDCSIQGSPNP</sequence>
<dbReference type="PANTHER" id="PTHR33202:SF6">
    <property type="entry name" value="ZINC UPTAKE REGULATION PROTEIN"/>
    <property type="match status" value="1"/>
</dbReference>
<keyword evidence="2 7" id="KW-0678">Repressor</keyword>
<dbReference type="Pfam" id="PF01475">
    <property type="entry name" value="FUR"/>
    <property type="match status" value="1"/>
</dbReference>
<keyword evidence="7" id="KW-0963">Cytoplasm</keyword>
<evidence type="ECO:0000256" key="3">
    <source>
        <dbReference type="ARBA" id="ARBA00022833"/>
    </source>
</evidence>
<dbReference type="SUPFAM" id="SSF46785">
    <property type="entry name" value="Winged helix' DNA-binding domain"/>
    <property type="match status" value="1"/>
</dbReference>
<dbReference type="InterPro" id="IPR036388">
    <property type="entry name" value="WH-like_DNA-bd_sf"/>
</dbReference>
<dbReference type="InterPro" id="IPR002481">
    <property type="entry name" value="FUR"/>
</dbReference>
<evidence type="ECO:0000256" key="1">
    <source>
        <dbReference type="ARBA" id="ARBA00007957"/>
    </source>
</evidence>
<dbReference type="Proteomes" id="UP001215503">
    <property type="component" value="Unassembled WGS sequence"/>
</dbReference>
<evidence type="ECO:0000256" key="4">
    <source>
        <dbReference type="ARBA" id="ARBA00023015"/>
    </source>
</evidence>
<evidence type="ECO:0000256" key="6">
    <source>
        <dbReference type="ARBA" id="ARBA00023163"/>
    </source>
</evidence>
<dbReference type="Gene3D" id="3.30.1490.190">
    <property type="match status" value="1"/>
</dbReference>
<evidence type="ECO:0000313" key="8">
    <source>
        <dbReference type="EMBL" id="MDF2095180.1"/>
    </source>
</evidence>
<evidence type="ECO:0000256" key="7">
    <source>
        <dbReference type="RuleBase" id="RU364037"/>
    </source>
</evidence>
<comment type="subcellular location">
    <subcellularLocation>
        <location evidence="7">Cytoplasm</location>
    </subcellularLocation>
</comment>
<dbReference type="EMBL" id="JARHUD010000002">
    <property type="protein sequence ID" value="MDF2095180.1"/>
    <property type="molecule type" value="Genomic_DNA"/>
</dbReference>
<keyword evidence="7" id="KW-0479">Metal-binding</keyword>
<evidence type="ECO:0000313" key="9">
    <source>
        <dbReference type="Proteomes" id="UP001215503"/>
    </source>
</evidence>
<reference evidence="8 9" key="1">
    <citation type="submission" date="2023-03" db="EMBL/GenBank/DDBJ databases">
        <title>Fodinicurvata sp. CAU 1616 isolated from sea sendiment.</title>
        <authorList>
            <person name="Kim W."/>
        </authorList>
    </citation>
    <scope>NUCLEOTIDE SEQUENCE [LARGE SCALE GENOMIC DNA]</scope>
    <source>
        <strain evidence="8 9">CAU 1616</strain>
    </source>
</reference>
<evidence type="ECO:0000256" key="2">
    <source>
        <dbReference type="ARBA" id="ARBA00022491"/>
    </source>
</evidence>
<keyword evidence="9" id="KW-1185">Reference proteome</keyword>
<protein>
    <recommendedName>
        <fullName evidence="7">Ferric uptake regulation protein</fullName>
    </recommendedName>
</protein>
<dbReference type="RefSeq" id="WP_275820357.1">
    <property type="nucleotide sequence ID" value="NZ_JARHUD010000002.1"/>
</dbReference>
<dbReference type="CDD" id="cd07153">
    <property type="entry name" value="Fur_like"/>
    <property type="match status" value="1"/>
</dbReference>
<comment type="subunit">
    <text evidence="7">Homodimer.</text>
</comment>
<evidence type="ECO:0000256" key="5">
    <source>
        <dbReference type="ARBA" id="ARBA00023125"/>
    </source>
</evidence>
<name>A0ABT5YJR2_9PROT</name>
<dbReference type="InterPro" id="IPR036390">
    <property type="entry name" value="WH_DNA-bd_sf"/>
</dbReference>
<proteinExistence type="inferred from homology"/>
<organism evidence="8 9">
    <name type="scientific">Aquibaculum arenosum</name>
    <dbReference type="NCBI Taxonomy" id="3032591"/>
    <lineage>
        <taxon>Bacteria</taxon>
        <taxon>Pseudomonadati</taxon>
        <taxon>Pseudomonadota</taxon>
        <taxon>Alphaproteobacteria</taxon>
        <taxon>Rhodospirillales</taxon>
        <taxon>Rhodovibrionaceae</taxon>
        <taxon>Aquibaculum</taxon>
    </lineage>
</organism>
<dbReference type="InterPro" id="IPR043135">
    <property type="entry name" value="Fur_C"/>
</dbReference>
<comment type="caution">
    <text evidence="8">The sequence shown here is derived from an EMBL/GenBank/DDBJ whole genome shotgun (WGS) entry which is preliminary data.</text>
</comment>
<dbReference type="Gene3D" id="1.10.10.10">
    <property type="entry name" value="Winged helix-like DNA-binding domain superfamily/Winged helix DNA-binding domain"/>
    <property type="match status" value="1"/>
</dbReference>
<keyword evidence="6 7" id="KW-0804">Transcription</keyword>
<accession>A0ABT5YJR2</accession>
<keyword evidence="3 7" id="KW-0862">Zinc</keyword>
<gene>
    <name evidence="7" type="primary">fur</name>
    <name evidence="8" type="ORF">P2G67_04235</name>
</gene>
<keyword evidence="7" id="KW-0408">Iron</keyword>
<dbReference type="PANTHER" id="PTHR33202">
    <property type="entry name" value="ZINC UPTAKE REGULATION PROTEIN"/>
    <property type="match status" value="1"/>
</dbReference>